<evidence type="ECO:0000256" key="1">
    <source>
        <dbReference type="ARBA" id="ARBA00022801"/>
    </source>
</evidence>
<dbReference type="PANTHER" id="PTHR43540">
    <property type="entry name" value="PEROXYUREIDOACRYLATE/UREIDOACRYLATE AMIDOHYDROLASE-RELATED"/>
    <property type="match status" value="1"/>
</dbReference>
<sequence>MTDKALIIVDFQNDYFPGGRWELVGIEQAAANAARVLAAFRERGLPVIHIRHEFPTVDAPFFAPGSDGAHINAIVAPRKGETVVLKHHPNAFRDTPLKALLDEKGIRILTILGAMSHVCIDATVRAAVDFGYEVTLIHDAVATRDLAFNGVAVPAVHVHAAYMAALSFVYATVLSTDESLGT</sequence>
<dbReference type="EMBL" id="JABXXP010000036">
    <property type="protein sequence ID" value="NVN10394.1"/>
    <property type="molecule type" value="Genomic_DNA"/>
</dbReference>
<evidence type="ECO:0000313" key="3">
    <source>
        <dbReference type="EMBL" id="NVN10394.1"/>
    </source>
</evidence>
<protein>
    <submittedName>
        <fullName evidence="3">Cysteine hydrolase</fullName>
    </submittedName>
</protein>
<evidence type="ECO:0000259" key="2">
    <source>
        <dbReference type="Pfam" id="PF00857"/>
    </source>
</evidence>
<organism evidence="3 4">
    <name type="scientific">Nguyenibacter vanlangensis</name>
    <dbReference type="NCBI Taxonomy" id="1216886"/>
    <lineage>
        <taxon>Bacteria</taxon>
        <taxon>Pseudomonadati</taxon>
        <taxon>Pseudomonadota</taxon>
        <taxon>Alphaproteobacteria</taxon>
        <taxon>Acetobacterales</taxon>
        <taxon>Acetobacteraceae</taxon>
        <taxon>Nguyenibacter</taxon>
    </lineage>
</organism>
<gene>
    <name evidence="3" type="ORF">HUK84_04390</name>
</gene>
<evidence type="ECO:0000313" key="4">
    <source>
        <dbReference type="Proteomes" id="UP000534870"/>
    </source>
</evidence>
<dbReference type="Gene3D" id="3.40.50.850">
    <property type="entry name" value="Isochorismatase-like"/>
    <property type="match status" value="1"/>
</dbReference>
<dbReference type="CDD" id="cd01014">
    <property type="entry name" value="nicotinamidase_related"/>
    <property type="match status" value="1"/>
</dbReference>
<keyword evidence="1 3" id="KW-0378">Hydrolase</keyword>
<dbReference type="GO" id="GO:0016787">
    <property type="term" value="F:hydrolase activity"/>
    <property type="evidence" value="ECO:0007669"/>
    <property type="project" value="UniProtKB-KW"/>
</dbReference>
<dbReference type="PANTHER" id="PTHR43540:SF1">
    <property type="entry name" value="ISOCHORISMATASE HYDROLASE"/>
    <property type="match status" value="1"/>
</dbReference>
<dbReference type="AlphaFoldDB" id="A0A7Y7IU18"/>
<dbReference type="Proteomes" id="UP000534870">
    <property type="component" value="Unassembled WGS sequence"/>
</dbReference>
<dbReference type="InterPro" id="IPR036380">
    <property type="entry name" value="Isochorismatase-like_sf"/>
</dbReference>
<comment type="caution">
    <text evidence="3">The sequence shown here is derived from an EMBL/GenBank/DDBJ whole genome shotgun (WGS) entry which is preliminary data.</text>
</comment>
<name>A0A7Y7IU18_9PROT</name>
<dbReference type="SUPFAM" id="SSF52499">
    <property type="entry name" value="Isochorismatase-like hydrolases"/>
    <property type="match status" value="1"/>
</dbReference>
<dbReference type="InterPro" id="IPR050272">
    <property type="entry name" value="Isochorismatase-like_hydrls"/>
</dbReference>
<dbReference type="RefSeq" id="WP_176639171.1">
    <property type="nucleotide sequence ID" value="NZ_JABXXP010000036.1"/>
</dbReference>
<dbReference type="Pfam" id="PF00857">
    <property type="entry name" value="Isochorismatase"/>
    <property type="match status" value="1"/>
</dbReference>
<reference evidence="3 4" key="1">
    <citation type="submission" date="2020-06" db="EMBL/GenBank/DDBJ databases">
        <title>Description of novel acetic acid bacteria.</title>
        <authorList>
            <person name="Sombolestani A."/>
        </authorList>
    </citation>
    <scope>NUCLEOTIDE SEQUENCE [LARGE SCALE GENOMIC DNA]</scope>
    <source>
        <strain evidence="3 4">LMG 31431</strain>
    </source>
</reference>
<proteinExistence type="predicted"/>
<accession>A0A7Y7IU18</accession>
<feature type="domain" description="Isochorismatase-like" evidence="2">
    <location>
        <begin position="5"/>
        <end position="146"/>
    </location>
</feature>
<dbReference type="InterPro" id="IPR000868">
    <property type="entry name" value="Isochorismatase-like_dom"/>
</dbReference>